<evidence type="ECO:0000256" key="1">
    <source>
        <dbReference type="ARBA" id="ARBA00009913"/>
    </source>
</evidence>
<dbReference type="GO" id="GO:0000150">
    <property type="term" value="F:DNA strand exchange activity"/>
    <property type="evidence" value="ECO:0007669"/>
    <property type="project" value="UniProtKB-KW"/>
</dbReference>
<dbReference type="AlphaFoldDB" id="A0A6N8TIK7"/>
<keyword evidence="5" id="KW-0233">DNA recombination</keyword>
<proteinExistence type="inferred from homology"/>
<dbReference type="InterPro" id="IPR036162">
    <property type="entry name" value="Resolvase-like_N_sf"/>
</dbReference>
<evidence type="ECO:0000256" key="4">
    <source>
        <dbReference type="ARBA" id="ARBA00023125"/>
    </source>
</evidence>
<name>A0A6N8TIK7_SHIZO</name>
<comment type="caution">
    <text evidence="8">The sequence shown here is derived from an EMBL/GenBank/DDBJ whole genome shotgun (WGS) entry which is preliminary data.</text>
</comment>
<dbReference type="GO" id="GO:0015074">
    <property type="term" value="P:DNA integration"/>
    <property type="evidence" value="ECO:0007669"/>
    <property type="project" value="UniProtKB-KW"/>
</dbReference>
<keyword evidence="2" id="KW-0229">DNA integration</keyword>
<evidence type="ECO:0000313" key="9">
    <source>
        <dbReference type="Proteomes" id="UP000440304"/>
    </source>
</evidence>
<dbReference type="Pfam" id="PF00239">
    <property type="entry name" value="Resolvase"/>
    <property type="match status" value="1"/>
</dbReference>
<dbReference type="GO" id="GO:0003677">
    <property type="term" value="F:DNA binding"/>
    <property type="evidence" value="ECO:0007669"/>
    <property type="project" value="UniProtKB-KW"/>
</dbReference>
<feature type="active site" description="O-(5'-phospho-DNA)-serine intermediate" evidence="6">
    <location>
        <position position="17"/>
    </location>
</feature>
<dbReference type="EMBL" id="WUML01000020">
    <property type="protein sequence ID" value="MXO02265.1"/>
    <property type="molecule type" value="Genomic_DNA"/>
</dbReference>
<dbReference type="InterPro" id="IPR006119">
    <property type="entry name" value="Resolv_N"/>
</dbReference>
<organism evidence="8 9">
    <name type="scientific">Shinella zoogloeoides</name>
    <name type="common">Crabtreella saccharophila</name>
    <dbReference type="NCBI Taxonomy" id="352475"/>
    <lineage>
        <taxon>Bacteria</taxon>
        <taxon>Pseudomonadati</taxon>
        <taxon>Pseudomonadota</taxon>
        <taxon>Alphaproteobacteria</taxon>
        <taxon>Hyphomicrobiales</taxon>
        <taxon>Rhizobiaceae</taxon>
        <taxon>Shinella</taxon>
    </lineage>
</organism>
<gene>
    <name evidence="8" type="ORF">GR156_18250</name>
</gene>
<dbReference type="PROSITE" id="PS00398">
    <property type="entry name" value="RECOMBINASES_2"/>
    <property type="match status" value="1"/>
</dbReference>
<dbReference type="SMART" id="SM00857">
    <property type="entry name" value="Resolvase"/>
    <property type="match status" value="1"/>
</dbReference>
<evidence type="ECO:0000259" key="7">
    <source>
        <dbReference type="PROSITE" id="PS51736"/>
    </source>
</evidence>
<dbReference type="Gene3D" id="3.40.50.1390">
    <property type="entry name" value="Resolvase, N-terminal catalytic domain"/>
    <property type="match status" value="1"/>
</dbReference>
<feature type="domain" description="Resolvase/invertase-type recombinase catalytic" evidence="7">
    <location>
        <begin position="9"/>
        <end position="144"/>
    </location>
</feature>
<evidence type="ECO:0000256" key="2">
    <source>
        <dbReference type="ARBA" id="ARBA00022908"/>
    </source>
</evidence>
<dbReference type="Proteomes" id="UP000440304">
    <property type="component" value="Unassembled WGS sequence"/>
</dbReference>
<evidence type="ECO:0000256" key="3">
    <source>
        <dbReference type="ARBA" id="ARBA00023100"/>
    </source>
</evidence>
<dbReference type="SUPFAM" id="SSF53041">
    <property type="entry name" value="Resolvase-like"/>
    <property type="match status" value="1"/>
</dbReference>
<dbReference type="PANTHER" id="PTHR30461:SF26">
    <property type="entry name" value="RESOLVASE HOMOLOG YNEB"/>
    <property type="match status" value="1"/>
</dbReference>
<reference evidence="8 9" key="1">
    <citation type="submission" date="2019-12" db="EMBL/GenBank/DDBJ databases">
        <title>Shinella granuli gen. nov., sp. nov., and proposal of the reclassification of Zoogloea ramigera ATCC 19623 as Shinella zoogloeoides sp. nov.</title>
        <authorList>
            <person name="Gao J."/>
        </authorList>
    </citation>
    <scope>NUCLEOTIDE SEQUENCE [LARGE SCALE GENOMIC DNA]</scope>
    <source>
        <strain evidence="8 9">DSM 287</strain>
    </source>
</reference>
<dbReference type="PANTHER" id="PTHR30461">
    <property type="entry name" value="DNA-INVERTASE FROM LAMBDOID PROPHAGE"/>
    <property type="match status" value="1"/>
</dbReference>
<evidence type="ECO:0000313" key="8">
    <source>
        <dbReference type="EMBL" id="MXO02265.1"/>
    </source>
</evidence>
<comment type="similarity">
    <text evidence="1">Belongs to the site-specific recombinase resolvase family.</text>
</comment>
<keyword evidence="3" id="KW-0230">DNA invertase</keyword>
<evidence type="ECO:0000256" key="5">
    <source>
        <dbReference type="ARBA" id="ARBA00023172"/>
    </source>
</evidence>
<evidence type="ECO:0000256" key="6">
    <source>
        <dbReference type="PIRSR" id="PIRSR606118-50"/>
    </source>
</evidence>
<dbReference type="RefSeq" id="WP_160787564.1">
    <property type="nucleotide sequence ID" value="NZ_CP086610.1"/>
</dbReference>
<accession>A0A6N8TIK7</accession>
<sequence>MTNASYRGQLVGYARTSTTDQKAGLAAQVRDLEAAGCDRVFSEQTSAKDAKRPELQRALDHLREGDTFIVTKLDRLARSVADLVAIVGTLTAKGVSLRILAMNLDTSTPTGKLMLNLLGSIAEFERELMLERQREGIADAKAKGKYKGRAPTAQREAERIIQLRDEGKTVPQIVAATGASRSSVFGILKEAGKTGKAEISSL</sequence>
<dbReference type="FunFam" id="3.40.50.1390:FF:000001">
    <property type="entry name" value="DNA recombinase"/>
    <property type="match status" value="1"/>
</dbReference>
<dbReference type="PROSITE" id="PS51736">
    <property type="entry name" value="RECOMBINASES_3"/>
    <property type="match status" value="1"/>
</dbReference>
<keyword evidence="4" id="KW-0238">DNA-binding</keyword>
<dbReference type="Gene3D" id="1.10.10.60">
    <property type="entry name" value="Homeodomain-like"/>
    <property type="match status" value="1"/>
</dbReference>
<dbReference type="CDD" id="cd03768">
    <property type="entry name" value="SR_ResInv"/>
    <property type="match status" value="1"/>
</dbReference>
<dbReference type="InterPro" id="IPR006118">
    <property type="entry name" value="Recombinase_CS"/>
</dbReference>
<dbReference type="OrthoDB" id="9800103at2"/>
<protein>
    <submittedName>
        <fullName evidence="8">Recombinase family protein</fullName>
    </submittedName>
</protein>
<dbReference type="InterPro" id="IPR050639">
    <property type="entry name" value="SSR_resolvase"/>
</dbReference>